<evidence type="ECO:0000313" key="1">
    <source>
        <dbReference type="EMBL" id="KAF2194660.1"/>
    </source>
</evidence>
<dbReference type="Proteomes" id="UP000800200">
    <property type="component" value="Unassembled WGS sequence"/>
</dbReference>
<proteinExistence type="predicted"/>
<keyword evidence="2" id="KW-1185">Reference proteome</keyword>
<evidence type="ECO:0000313" key="2">
    <source>
        <dbReference type="Proteomes" id="UP000800200"/>
    </source>
</evidence>
<organism evidence="1 2">
    <name type="scientific">Zopfia rhizophila CBS 207.26</name>
    <dbReference type="NCBI Taxonomy" id="1314779"/>
    <lineage>
        <taxon>Eukaryota</taxon>
        <taxon>Fungi</taxon>
        <taxon>Dikarya</taxon>
        <taxon>Ascomycota</taxon>
        <taxon>Pezizomycotina</taxon>
        <taxon>Dothideomycetes</taxon>
        <taxon>Dothideomycetes incertae sedis</taxon>
        <taxon>Zopfiaceae</taxon>
        <taxon>Zopfia</taxon>
    </lineage>
</organism>
<reference evidence="1" key="1">
    <citation type="journal article" date="2020" name="Stud. Mycol.">
        <title>101 Dothideomycetes genomes: a test case for predicting lifestyles and emergence of pathogens.</title>
        <authorList>
            <person name="Haridas S."/>
            <person name="Albert R."/>
            <person name="Binder M."/>
            <person name="Bloem J."/>
            <person name="Labutti K."/>
            <person name="Salamov A."/>
            <person name="Andreopoulos B."/>
            <person name="Baker S."/>
            <person name="Barry K."/>
            <person name="Bills G."/>
            <person name="Bluhm B."/>
            <person name="Cannon C."/>
            <person name="Castanera R."/>
            <person name="Culley D."/>
            <person name="Daum C."/>
            <person name="Ezra D."/>
            <person name="Gonzalez J."/>
            <person name="Henrissat B."/>
            <person name="Kuo A."/>
            <person name="Liang C."/>
            <person name="Lipzen A."/>
            <person name="Lutzoni F."/>
            <person name="Magnuson J."/>
            <person name="Mondo S."/>
            <person name="Nolan M."/>
            <person name="Ohm R."/>
            <person name="Pangilinan J."/>
            <person name="Park H.-J."/>
            <person name="Ramirez L."/>
            <person name="Alfaro M."/>
            <person name="Sun H."/>
            <person name="Tritt A."/>
            <person name="Yoshinaga Y."/>
            <person name="Zwiers L.-H."/>
            <person name="Turgeon B."/>
            <person name="Goodwin S."/>
            <person name="Spatafora J."/>
            <person name="Crous P."/>
            <person name="Grigoriev I."/>
        </authorList>
    </citation>
    <scope>NUCLEOTIDE SEQUENCE</scope>
    <source>
        <strain evidence="1">CBS 207.26</strain>
    </source>
</reference>
<dbReference type="AlphaFoldDB" id="A0A6A6EX16"/>
<protein>
    <submittedName>
        <fullName evidence="1">Uncharacterized protein</fullName>
    </submittedName>
</protein>
<gene>
    <name evidence="1" type="ORF">K469DRAFT_131472</name>
</gene>
<sequence>MLHLVNQYDVLWRHSQGGWKGKDYPSTVAVTLIQLAWIYHTFEAQESALSCPISRAVEGAEYKRTPYLLKRHRSNHSFPKILLAALLTLKMSDSEATVEDPTYQDMVRENTIYLPGADRVRVLRF</sequence>
<dbReference type="EMBL" id="ML994611">
    <property type="protein sequence ID" value="KAF2194660.1"/>
    <property type="molecule type" value="Genomic_DNA"/>
</dbReference>
<accession>A0A6A6EX16</accession>
<name>A0A6A6EX16_9PEZI</name>